<evidence type="ECO:0000256" key="2">
    <source>
        <dbReference type="SAM" id="SignalP"/>
    </source>
</evidence>
<dbReference type="Gene3D" id="2.60.40.1890">
    <property type="entry name" value="PCu(A)C copper chaperone"/>
    <property type="match status" value="1"/>
</dbReference>
<feature type="signal peptide" evidence="2">
    <location>
        <begin position="1"/>
        <end position="26"/>
    </location>
</feature>
<keyword evidence="5" id="KW-1185">Reference proteome</keyword>
<accession>A0A6P1TC18</accession>
<feature type="compositionally biased region" description="Basic residues" evidence="1">
    <location>
        <begin position="178"/>
        <end position="188"/>
    </location>
</feature>
<dbReference type="Proteomes" id="UP000464675">
    <property type="component" value="Chromosome"/>
</dbReference>
<dbReference type="Pfam" id="PF04314">
    <property type="entry name" value="PCuAC"/>
    <property type="match status" value="1"/>
</dbReference>
<dbReference type="PANTHER" id="PTHR36302:SF1">
    <property type="entry name" value="COPPER CHAPERONE PCU(A)C"/>
    <property type="match status" value="1"/>
</dbReference>
<feature type="region of interest" description="Disordered" evidence="1">
    <location>
        <begin position="167"/>
        <end position="188"/>
    </location>
</feature>
<gene>
    <name evidence="4" type="ORF">GTQ55_15965</name>
    <name evidence="3" type="ORF">HNQ53_003194</name>
</gene>
<proteinExistence type="predicted"/>
<evidence type="ECO:0000313" key="4">
    <source>
        <dbReference type="EMBL" id="QHQ40318.1"/>
    </source>
</evidence>
<keyword evidence="2" id="KW-0732">Signal</keyword>
<evidence type="ECO:0000313" key="5">
    <source>
        <dbReference type="Proteomes" id="UP000464675"/>
    </source>
</evidence>
<reference evidence="4 5" key="1">
    <citation type="submission" date="2020-01" db="EMBL/GenBank/DDBJ databases">
        <title>The possibility of degradation of plastic by Microbulbifer hydrolyticus IRE-31.</title>
        <authorList>
            <person name="Liu L."/>
        </authorList>
    </citation>
    <scope>NUCLEOTIDE SEQUENCE [LARGE SCALE GENOMIC DNA]</scope>
    <source>
        <strain evidence="4 5">IRE-31</strain>
    </source>
</reference>
<dbReference type="PANTHER" id="PTHR36302">
    <property type="entry name" value="BLR7088 PROTEIN"/>
    <property type="match status" value="1"/>
</dbReference>
<organism evidence="3 6">
    <name type="scientific">Microbulbifer hydrolyticus</name>
    <dbReference type="NCBI Taxonomy" id="48074"/>
    <lineage>
        <taxon>Bacteria</taxon>
        <taxon>Pseudomonadati</taxon>
        <taxon>Pseudomonadota</taxon>
        <taxon>Gammaproteobacteria</taxon>
        <taxon>Cellvibrionales</taxon>
        <taxon>Microbulbiferaceae</taxon>
        <taxon>Microbulbifer</taxon>
    </lineage>
</organism>
<dbReference type="SUPFAM" id="SSF110087">
    <property type="entry name" value="DR1885-like metal-binding protein"/>
    <property type="match status" value="1"/>
</dbReference>
<name>A0A6P1TC18_9GAMM</name>
<dbReference type="EMBL" id="JACHHR010000005">
    <property type="protein sequence ID" value="MBB5212948.1"/>
    <property type="molecule type" value="Genomic_DNA"/>
</dbReference>
<dbReference type="InterPro" id="IPR036182">
    <property type="entry name" value="PCuAC_sf"/>
</dbReference>
<sequence>MKRPFSGFDVCALVLLLSTPVGGVAAAESAQGRAHLSAPTAAEDLAAGLEVSGYAREMPPGAPMGAAYVTLRDLSGVSRVLGRVELPAHPGGKVEMHATQQVDGISRMRALEKLSLPGNGTIEMRPGATHLMVHGVALKAGDVLPLRLVFADGSNLEVKLPVRAPDWKKVKESPKQGAGHHHAHHDHG</sequence>
<dbReference type="AlphaFoldDB" id="A0A6P1TC18"/>
<reference evidence="3 6" key="2">
    <citation type="submission" date="2020-08" db="EMBL/GenBank/DDBJ databases">
        <title>Genomic Encyclopedia of Type Strains, Phase IV (KMG-IV): sequencing the most valuable type-strain genomes for metagenomic binning, comparative biology and taxonomic classification.</title>
        <authorList>
            <person name="Goeker M."/>
        </authorList>
    </citation>
    <scope>NUCLEOTIDE SEQUENCE [LARGE SCALE GENOMIC DNA]</scope>
    <source>
        <strain evidence="3 6">DSM 11525</strain>
    </source>
</reference>
<dbReference type="InterPro" id="IPR007410">
    <property type="entry name" value="LpqE-like"/>
</dbReference>
<dbReference type="Proteomes" id="UP000563601">
    <property type="component" value="Unassembled WGS sequence"/>
</dbReference>
<dbReference type="InterPro" id="IPR058248">
    <property type="entry name" value="Lxx211020-like"/>
</dbReference>
<protein>
    <submittedName>
        <fullName evidence="4">Copper chaperone PCu(A)C</fullName>
    </submittedName>
    <submittedName>
        <fullName evidence="3">Copper(I)-binding protein</fullName>
    </submittedName>
</protein>
<dbReference type="RefSeq" id="WP_161859616.1">
    <property type="nucleotide sequence ID" value="NZ_CP047491.1"/>
</dbReference>
<evidence type="ECO:0000313" key="3">
    <source>
        <dbReference type="EMBL" id="MBB5212948.1"/>
    </source>
</evidence>
<evidence type="ECO:0000313" key="6">
    <source>
        <dbReference type="Proteomes" id="UP000563601"/>
    </source>
</evidence>
<dbReference type="OrthoDB" id="9796962at2"/>
<feature type="chain" id="PRO_5043747519" evidence="2">
    <location>
        <begin position="27"/>
        <end position="188"/>
    </location>
</feature>
<evidence type="ECO:0000256" key="1">
    <source>
        <dbReference type="SAM" id="MobiDB-lite"/>
    </source>
</evidence>
<dbReference type="EMBL" id="CP047491">
    <property type="protein sequence ID" value="QHQ40318.1"/>
    <property type="molecule type" value="Genomic_DNA"/>
</dbReference>